<dbReference type="PANTHER" id="PTHR30071:SF1">
    <property type="entry name" value="CYTOCHROME B_B6 PROTEIN-RELATED"/>
    <property type="match status" value="1"/>
</dbReference>
<evidence type="ECO:0000256" key="4">
    <source>
        <dbReference type="ARBA" id="ARBA00022989"/>
    </source>
</evidence>
<evidence type="ECO:0000313" key="9">
    <source>
        <dbReference type="Proteomes" id="UP000220251"/>
    </source>
</evidence>
<reference evidence="9" key="1">
    <citation type="submission" date="2015-06" db="EMBL/GenBank/DDBJ databases">
        <authorList>
            <person name="Bertelli C."/>
        </authorList>
    </citation>
    <scope>NUCLEOTIDE SEQUENCE [LARGE SCALE GENOMIC DNA]</scope>
    <source>
        <strain evidence="9">CRIB-30</strain>
    </source>
</reference>
<feature type="transmembrane region" description="Helical" evidence="6">
    <location>
        <begin position="486"/>
        <end position="508"/>
    </location>
</feature>
<accession>A0A0H5DRL6</accession>
<feature type="transmembrane region" description="Helical" evidence="6">
    <location>
        <begin position="320"/>
        <end position="342"/>
    </location>
</feature>
<feature type="domain" description="Cytochrome c assembly protein" evidence="7">
    <location>
        <begin position="381"/>
        <end position="576"/>
    </location>
</feature>
<feature type="transmembrane region" description="Helical" evidence="6">
    <location>
        <begin position="354"/>
        <end position="374"/>
    </location>
</feature>
<evidence type="ECO:0000256" key="3">
    <source>
        <dbReference type="ARBA" id="ARBA00022748"/>
    </source>
</evidence>
<keyword evidence="2 6" id="KW-0812">Transmembrane</keyword>
<feature type="transmembrane region" description="Helical" evidence="6">
    <location>
        <begin position="592"/>
        <end position="609"/>
    </location>
</feature>
<organism evidence="8 9">
    <name type="scientific">Estrella lausannensis</name>
    <dbReference type="NCBI Taxonomy" id="483423"/>
    <lineage>
        <taxon>Bacteria</taxon>
        <taxon>Pseudomonadati</taxon>
        <taxon>Chlamydiota</taxon>
        <taxon>Chlamydiia</taxon>
        <taxon>Parachlamydiales</taxon>
        <taxon>Candidatus Criblamydiaceae</taxon>
        <taxon>Estrella</taxon>
    </lineage>
</organism>
<dbReference type="EMBL" id="CWGJ01000026">
    <property type="protein sequence ID" value="CRX39237.1"/>
    <property type="molecule type" value="Genomic_DNA"/>
</dbReference>
<dbReference type="PANTHER" id="PTHR30071">
    <property type="entry name" value="HEME EXPORTER PROTEIN C"/>
    <property type="match status" value="1"/>
</dbReference>
<evidence type="ECO:0000259" key="7">
    <source>
        <dbReference type="Pfam" id="PF01578"/>
    </source>
</evidence>
<dbReference type="GO" id="GO:0017004">
    <property type="term" value="P:cytochrome complex assembly"/>
    <property type="evidence" value="ECO:0007669"/>
    <property type="project" value="UniProtKB-KW"/>
</dbReference>
<feature type="transmembrane region" description="Helical" evidence="6">
    <location>
        <begin position="12"/>
        <end position="30"/>
    </location>
</feature>
<dbReference type="GO" id="GO:0020037">
    <property type="term" value="F:heme binding"/>
    <property type="evidence" value="ECO:0007669"/>
    <property type="project" value="InterPro"/>
</dbReference>
<comment type="subcellular location">
    <subcellularLocation>
        <location evidence="1">Membrane</location>
        <topology evidence="1">Multi-pass membrane protein</topology>
    </subcellularLocation>
</comment>
<dbReference type="InterPro" id="IPR002541">
    <property type="entry name" value="Cyt_c_assembly"/>
</dbReference>
<name>A0A0H5DRL6_9BACT</name>
<evidence type="ECO:0000313" key="8">
    <source>
        <dbReference type="EMBL" id="CRX39237.1"/>
    </source>
</evidence>
<evidence type="ECO:0000256" key="5">
    <source>
        <dbReference type="ARBA" id="ARBA00023136"/>
    </source>
</evidence>
<feature type="transmembrane region" description="Helical" evidence="6">
    <location>
        <begin position="386"/>
        <end position="402"/>
    </location>
</feature>
<dbReference type="GO" id="GO:0005886">
    <property type="term" value="C:plasma membrane"/>
    <property type="evidence" value="ECO:0007669"/>
    <property type="project" value="TreeGrafter"/>
</dbReference>
<evidence type="ECO:0000256" key="2">
    <source>
        <dbReference type="ARBA" id="ARBA00022692"/>
    </source>
</evidence>
<evidence type="ECO:0000256" key="6">
    <source>
        <dbReference type="SAM" id="Phobius"/>
    </source>
</evidence>
<keyword evidence="5 6" id="KW-0472">Membrane</keyword>
<dbReference type="Proteomes" id="UP000220251">
    <property type="component" value="Unassembled WGS sequence"/>
</dbReference>
<dbReference type="RefSeq" id="WP_098039103.1">
    <property type="nucleotide sequence ID" value="NZ_CWGJ01000026.1"/>
</dbReference>
<feature type="transmembrane region" description="Helical" evidence="6">
    <location>
        <begin position="528"/>
        <end position="546"/>
    </location>
</feature>
<sequence length="615" mass="68576">MHNRHNPLNTLKVSFIFGLLFLIPLGIWLFQTINADPLASAPVLYQGRYRPFEAFVKNTEERLLGKTSSDPTRVLMLELMNWRQLQVLKFIDVNLPERSETNLTAAELLRLFESDAGFVKKTLPPLIARFIQQEKLPYQQGETVNLNNLAPGLSVKLRREGPSPALFIHKTSKANSWNLLGRGEKIEASSLFEDLRSQQEAERLYRLYQLFSAKSNQLSADARLNSSAELGMRMIPGKRPSDRWLPLSASLSHDPSFGTADFHPEIQKAAVALVDSFGTAAFQENQNALGLVLHQRYQDFLLTTQGSFPTALQLKAELFYIRYDLVGLTAFLYLTAAVLIALSLKWTGARSYGLFAYSLALLMNACLLALRIYILERPPVSNMLESLLFVPFVAAVISLLFLRTFPSKLPLIGGALTASALLFLTRVAFPDSNLENAPAVLNSRFWLIIHVLMVVSSYAFFIVASAVAHVHLWLNSNKVKSDLASSLSSLILIILYTGTFLLISGTILGGVWAQQSWGRFWDWDPKESWAFISSCLYLILIHLYRFGMIKEAGLSMGAIVGALLIGFTWYGVNYLLGTGLHSYGFGSGGSEWFVAFCLAELLFIGLVSIRKRVAA</sequence>
<keyword evidence="9" id="KW-1185">Reference proteome</keyword>
<feature type="transmembrane region" description="Helical" evidence="6">
    <location>
        <begin position="409"/>
        <end position="429"/>
    </location>
</feature>
<gene>
    <name evidence="8" type="primary">ccsA</name>
    <name evidence="8" type="ORF">ELAC_1912</name>
</gene>
<dbReference type="OrthoDB" id="9814290at2"/>
<proteinExistence type="predicted"/>
<dbReference type="Pfam" id="PF01578">
    <property type="entry name" value="Cytochrom_C_asm"/>
    <property type="match status" value="1"/>
</dbReference>
<keyword evidence="4 6" id="KW-1133">Transmembrane helix</keyword>
<keyword evidence="3" id="KW-0201">Cytochrome c-type biogenesis</keyword>
<dbReference type="InterPro" id="IPR045062">
    <property type="entry name" value="Cyt_c_biogenesis_CcsA/CcmC"/>
</dbReference>
<protein>
    <submittedName>
        <fullName evidence="8">Cytochrome c biogenesis protein CcsA</fullName>
    </submittedName>
</protein>
<feature type="transmembrane region" description="Helical" evidence="6">
    <location>
        <begin position="553"/>
        <end position="572"/>
    </location>
</feature>
<feature type="transmembrane region" description="Helical" evidence="6">
    <location>
        <begin position="449"/>
        <end position="474"/>
    </location>
</feature>
<dbReference type="AlphaFoldDB" id="A0A0H5DRL6"/>
<evidence type="ECO:0000256" key="1">
    <source>
        <dbReference type="ARBA" id="ARBA00004141"/>
    </source>
</evidence>